<name>A0A0G0XCE4_9BACT</name>
<evidence type="ECO:0000313" key="1">
    <source>
        <dbReference type="EMBL" id="KKS22077.1"/>
    </source>
</evidence>
<comment type="caution">
    <text evidence="1">The sequence shown here is derived from an EMBL/GenBank/DDBJ whole genome shotgun (WGS) entry which is preliminary data.</text>
</comment>
<evidence type="ECO:0000313" key="2">
    <source>
        <dbReference type="Proteomes" id="UP000034371"/>
    </source>
</evidence>
<sequence length="252" mass="28601">MSKRKHINTNRLRVRLVRNLQRARKSFAQKHPHAVELLKNKGIEIGNLREHAKKVLASGLVAGSILLATPTINELPKDNLARFSELPLREREKMFSQSLKIHLVTDGYSLAPSQEKEISDIIQDQWGITAVPILEGKRLNHSYGMIGAEQHLPRYPGDAIYQHAELQQAGMTPGRGAWGYFVSSKNELTDEVIQKEKYYVAVQTLYLPDWNTNWVALKEWYKFRKVLVINPENGKSVVAVIGARSYGAFGFI</sequence>
<reference evidence="1 2" key="1">
    <citation type="journal article" date="2015" name="Nature">
        <title>rRNA introns, odd ribosomes, and small enigmatic genomes across a large radiation of phyla.</title>
        <authorList>
            <person name="Brown C.T."/>
            <person name="Hug L.A."/>
            <person name="Thomas B.C."/>
            <person name="Sharon I."/>
            <person name="Castelle C.J."/>
            <person name="Singh A."/>
            <person name="Wilkins M.J."/>
            <person name="Williams K.H."/>
            <person name="Banfield J.F."/>
        </authorList>
    </citation>
    <scope>NUCLEOTIDE SEQUENCE [LARGE SCALE GENOMIC DNA]</scope>
</reference>
<protein>
    <submittedName>
        <fullName evidence="1">Uncharacterized protein</fullName>
    </submittedName>
</protein>
<proteinExistence type="predicted"/>
<dbReference type="Proteomes" id="UP000034371">
    <property type="component" value="Unassembled WGS sequence"/>
</dbReference>
<dbReference type="EMBL" id="LCBY01000023">
    <property type="protein sequence ID" value="KKS22077.1"/>
    <property type="molecule type" value="Genomic_DNA"/>
</dbReference>
<accession>A0A0G0XCE4</accession>
<dbReference type="AlphaFoldDB" id="A0A0G0XCE4"/>
<organism evidence="1 2">
    <name type="scientific">Candidatus Roizmanbacteria bacterium GW2011_GWC2_41_7</name>
    <dbReference type="NCBI Taxonomy" id="1618487"/>
    <lineage>
        <taxon>Bacteria</taxon>
        <taxon>Candidatus Roizmaniibacteriota</taxon>
    </lineage>
</organism>
<gene>
    <name evidence="1" type="ORF">UU78_C0023G0003</name>
</gene>